<dbReference type="AlphaFoldDB" id="A0A8B6GSV6"/>
<dbReference type="Proteomes" id="UP000596742">
    <property type="component" value="Unassembled WGS sequence"/>
</dbReference>
<reference evidence="1" key="1">
    <citation type="submission" date="2018-11" db="EMBL/GenBank/DDBJ databases">
        <authorList>
            <person name="Alioto T."/>
            <person name="Alioto T."/>
        </authorList>
    </citation>
    <scope>NUCLEOTIDE SEQUENCE</scope>
</reference>
<dbReference type="SUPFAM" id="SSF63829">
    <property type="entry name" value="Calcium-dependent phosphotriesterase"/>
    <property type="match status" value="1"/>
</dbReference>
<dbReference type="Gene3D" id="2.120.10.30">
    <property type="entry name" value="TolB, C-terminal domain"/>
    <property type="match status" value="1"/>
</dbReference>
<accession>A0A8B6GSV6</accession>
<keyword evidence="2" id="KW-1185">Reference proteome</keyword>
<dbReference type="OrthoDB" id="6093210at2759"/>
<comment type="caution">
    <text evidence="1">The sequence shown here is derived from an EMBL/GenBank/DDBJ whole genome shotgun (WGS) entry which is preliminary data.</text>
</comment>
<protein>
    <submittedName>
        <fullName evidence="1">Uncharacterized protein</fullName>
    </submittedName>
</protein>
<evidence type="ECO:0000313" key="1">
    <source>
        <dbReference type="EMBL" id="VDI68119.1"/>
    </source>
</evidence>
<sequence length="278" mass="31509">MLGDITLSELFGSLQFKPITKKQHYIDLQVIKSYTTVLNFVEKLLTLDNKTAWISNHDMTTLTKRNIDNKIRTVQNIPVQVFDMSLTANKDIFLSLCGSTDISLLTTKTGEVKTFLSVSPLYPRGIHVTKHNEIVLGVMKVVGTAYPTDKSCRKVIIIFGIDEKQKQSYEYDKHEQRLFAFPIRITSNVNNDIMVRDNISSYNGRVIVMDREGQDKWIYPGHPQVNLDNNLFNPINIVTTSAGHVVVSYICLHTIHVLSEQGALLTCKVMAEPIFIGY</sequence>
<proteinExistence type="predicted"/>
<dbReference type="InterPro" id="IPR011042">
    <property type="entry name" value="6-blade_b-propeller_TolB-like"/>
</dbReference>
<organism evidence="1 2">
    <name type="scientific">Mytilus galloprovincialis</name>
    <name type="common">Mediterranean mussel</name>
    <dbReference type="NCBI Taxonomy" id="29158"/>
    <lineage>
        <taxon>Eukaryota</taxon>
        <taxon>Metazoa</taxon>
        <taxon>Spiralia</taxon>
        <taxon>Lophotrochozoa</taxon>
        <taxon>Mollusca</taxon>
        <taxon>Bivalvia</taxon>
        <taxon>Autobranchia</taxon>
        <taxon>Pteriomorphia</taxon>
        <taxon>Mytilida</taxon>
        <taxon>Mytiloidea</taxon>
        <taxon>Mytilidae</taxon>
        <taxon>Mytilinae</taxon>
        <taxon>Mytilus</taxon>
    </lineage>
</organism>
<dbReference type="EMBL" id="UYJE01008882">
    <property type="protein sequence ID" value="VDI68119.1"/>
    <property type="molecule type" value="Genomic_DNA"/>
</dbReference>
<gene>
    <name evidence="1" type="ORF">MGAL_10B003452</name>
</gene>
<evidence type="ECO:0000313" key="2">
    <source>
        <dbReference type="Proteomes" id="UP000596742"/>
    </source>
</evidence>
<name>A0A8B6GSV6_MYTGA</name>